<dbReference type="InterPro" id="IPR016181">
    <property type="entry name" value="Acyl_CoA_acyltransferase"/>
</dbReference>
<dbReference type="RefSeq" id="WP_370719351.1">
    <property type="nucleotide sequence ID" value="NZ_JBGGTQ010000005.1"/>
</dbReference>
<accession>A0ABV4I365</accession>
<comment type="caution">
    <text evidence="2">The sequence shown here is derived from an EMBL/GenBank/DDBJ whole genome shotgun (WGS) entry which is preliminary data.</text>
</comment>
<proteinExistence type="predicted"/>
<dbReference type="SUPFAM" id="SSF55729">
    <property type="entry name" value="Acyl-CoA N-acyltransferases (Nat)"/>
    <property type="match status" value="1"/>
</dbReference>
<sequence>MKSAPAVSIRPVQVEQEWDVLAWLWQCLRHDLAPTVGALPYADGRYQVQDLPRAPGEDHVAYLAWRAHPRTGEQAPVGFAVVDGLTGRRRGLAALWIAPVVRREGLGRHLALDVLGRHHGPWSIAFQHDNPGAGRFWRTVADLAFGSGAWGEQERPVPHRPDVPPDHWLESR</sequence>
<evidence type="ECO:0000313" key="2">
    <source>
        <dbReference type="EMBL" id="MEZ0493116.1"/>
    </source>
</evidence>
<dbReference type="Proteomes" id="UP001566476">
    <property type="component" value="Unassembled WGS sequence"/>
</dbReference>
<organism evidence="2 3">
    <name type="scientific">Kineococcus mangrovi</name>
    <dbReference type="NCBI Taxonomy" id="1660183"/>
    <lineage>
        <taxon>Bacteria</taxon>
        <taxon>Bacillati</taxon>
        <taxon>Actinomycetota</taxon>
        <taxon>Actinomycetes</taxon>
        <taxon>Kineosporiales</taxon>
        <taxon>Kineosporiaceae</taxon>
        <taxon>Kineococcus</taxon>
    </lineage>
</organism>
<feature type="compositionally biased region" description="Basic and acidic residues" evidence="1">
    <location>
        <begin position="152"/>
        <end position="172"/>
    </location>
</feature>
<dbReference type="Gene3D" id="3.40.630.30">
    <property type="match status" value="1"/>
</dbReference>
<protein>
    <submittedName>
        <fullName evidence="2">GNAT family N-acetyltransferase</fullName>
    </submittedName>
</protein>
<feature type="region of interest" description="Disordered" evidence="1">
    <location>
        <begin position="151"/>
        <end position="172"/>
    </location>
</feature>
<keyword evidence="3" id="KW-1185">Reference proteome</keyword>
<dbReference type="EMBL" id="JBGGTQ010000005">
    <property type="protein sequence ID" value="MEZ0493116.1"/>
    <property type="molecule type" value="Genomic_DNA"/>
</dbReference>
<evidence type="ECO:0000256" key="1">
    <source>
        <dbReference type="SAM" id="MobiDB-lite"/>
    </source>
</evidence>
<evidence type="ECO:0000313" key="3">
    <source>
        <dbReference type="Proteomes" id="UP001566476"/>
    </source>
</evidence>
<name>A0ABV4I365_9ACTN</name>
<reference evidence="2 3" key="1">
    <citation type="submission" date="2024-07" db="EMBL/GenBank/DDBJ databases">
        <authorList>
            <person name="Thanompreechachai J."/>
            <person name="Duangmal K."/>
        </authorList>
    </citation>
    <scope>NUCLEOTIDE SEQUENCE [LARGE SCALE GENOMIC DNA]</scope>
    <source>
        <strain evidence="2 3">TBRC 1896</strain>
    </source>
</reference>
<gene>
    <name evidence="2" type="ORF">AB2L28_12815</name>
</gene>